<dbReference type="InterPro" id="IPR017871">
    <property type="entry name" value="ABC_transporter-like_CS"/>
</dbReference>
<feature type="domain" description="ABC transporter" evidence="5">
    <location>
        <begin position="28"/>
        <end position="259"/>
    </location>
</feature>
<comment type="caution">
    <text evidence="6">The sequence shown here is derived from an EMBL/GenBank/DDBJ whole genome shotgun (WGS) entry which is preliminary data.</text>
</comment>
<gene>
    <name evidence="6" type="primary">cmpD_1</name>
    <name evidence="6" type="ORF">BG845_02572</name>
</gene>
<dbReference type="CDD" id="cd03293">
    <property type="entry name" value="ABC_NrtD_SsuB_transporters"/>
    <property type="match status" value="1"/>
</dbReference>
<keyword evidence="7" id="KW-1185">Reference proteome</keyword>
<dbReference type="Pfam" id="PF00005">
    <property type="entry name" value="ABC_tran"/>
    <property type="match status" value="1"/>
</dbReference>
<dbReference type="PROSITE" id="PS00211">
    <property type="entry name" value="ABC_TRANSPORTER_1"/>
    <property type="match status" value="1"/>
</dbReference>
<dbReference type="PANTHER" id="PTHR42788:SF13">
    <property type="entry name" value="ALIPHATIC SULFONATES IMPORT ATP-BINDING PROTEIN SSUB"/>
    <property type="match status" value="1"/>
</dbReference>
<dbReference type="InterPro" id="IPR003439">
    <property type="entry name" value="ABC_transporter-like_ATP-bd"/>
</dbReference>
<dbReference type="SMART" id="SM00382">
    <property type="entry name" value="AAA"/>
    <property type="match status" value="1"/>
</dbReference>
<dbReference type="SUPFAM" id="SSF52540">
    <property type="entry name" value="P-loop containing nucleoside triphosphate hydrolases"/>
    <property type="match status" value="1"/>
</dbReference>
<evidence type="ECO:0000259" key="5">
    <source>
        <dbReference type="PROSITE" id="PS50893"/>
    </source>
</evidence>
<evidence type="ECO:0000256" key="3">
    <source>
        <dbReference type="ARBA" id="ARBA00022840"/>
    </source>
</evidence>
<dbReference type="EC" id="3.6.3.-" evidence="6"/>
<dbReference type="Proteomes" id="UP000194360">
    <property type="component" value="Unassembled WGS sequence"/>
</dbReference>
<reference evidence="6 7" key="1">
    <citation type="submission" date="2016-09" db="EMBL/GenBank/DDBJ databases">
        <title>Pseudonocardia autotrophica DSM535, a candidate organism with high potential of specific P450 cytochromes.</title>
        <authorList>
            <person name="Grumaz C."/>
            <person name="Vainshtein Y."/>
            <person name="Kirstahler P."/>
            <person name="Sohn K."/>
        </authorList>
    </citation>
    <scope>NUCLEOTIDE SEQUENCE [LARGE SCALE GENOMIC DNA]</scope>
    <source>
        <strain evidence="6 7">DSM 535</strain>
    </source>
</reference>
<dbReference type="STRING" id="2074.BG845_02572"/>
<dbReference type="PROSITE" id="PS50893">
    <property type="entry name" value="ABC_TRANSPORTER_2"/>
    <property type="match status" value="1"/>
</dbReference>
<dbReference type="GO" id="GO:0016887">
    <property type="term" value="F:ATP hydrolysis activity"/>
    <property type="evidence" value="ECO:0007669"/>
    <property type="project" value="InterPro"/>
</dbReference>
<proteinExistence type="predicted"/>
<dbReference type="AlphaFoldDB" id="A0A1Y2N025"/>
<dbReference type="OrthoDB" id="4533303at2"/>
<dbReference type="RefSeq" id="WP_085912857.1">
    <property type="nucleotide sequence ID" value="NZ_AP018920.1"/>
</dbReference>
<protein>
    <submittedName>
        <fullName evidence="6">Bicarbonate transport ATP-binding protein CmpD</fullName>
        <ecNumber evidence="6">3.6.3.-</ecNumber>
    </submittedName>
</protein>
<organism evidence="6 7">
    <name type="scientific">Pseudonocardia autotrophica</name>
    <name type="common">Amycolata autotrophica</name>
    <name type="synonym">Nocardia autotrophica</name>
    <dbReference type="NCBI Taxonomy" id="2074"/>
    <lineage>
        <taxon>Bacteria</taxon>
        <taxon>Bacillati</taxon>
        <taxon>Actinomycetota</taxon>
        <taxon>Actinomycetes</taxon>
        <taxon>Pseudonocardiales</taxon>
        <taxon>Pseudonocardiaceae</taxon>
        <taxon>Pseudonocardia</taxon>
    </lineage>
</organism>
<dbReference type="InterPro" id="IPR027417">
    <property type="entry name" value="P-loop_NTPase"/>
</dbReference>
<dbReference type="PANTHER" id="PTHR42788">
    <property type="entry name" value="TAURINE IMPORT ATP-BINDING PROTEIN-RELATED"/>
    <property type="match status" value="1"/>
</dbReference>
<evidence type="ECO:0000256" key="2">
    <source>
        <dbReference type="ARBA" id="ARBA00022741"/>
    </source>
</evidence>
<dbReference type="GO" id="GO:0005524">
    <property type="term" value="F:ATP binding"/>
    <property type="evidence" value="ECO:0007669"/>
    <property type="project" value="UniProtKB-KW"/>
</dbReference>
<evidence type="ECO:0000256" key="1">
    <source>
        <dbReference type="ARBA" id="ARBA00022448"/>
    </source>
</evidence>
<name>A0A1Y2N025_PSEAH</name>
<evidence type="ECO:0000256" key="4">
    <source>
        <dbReference type="SAM" id="MobiDB-lite"/>
    </source>
</evidence>
<accession>A0A1Y2N025</accession>
<feature type="region of interest" description="Disordered" evidence="4">
    <location>
        <begin position="1"/>
        <end position="20"/>
    </location>
</feature>
<evidence type="ECO:0000313" key="6">
    <source>
        <dbReference type="EMBL" id="OSY40813.1"/>
    </source>
</evidence>
<dbReference type="EMBL" id="MIGB01000011">
    <property type="protein sequence ID" value="OSY40813.1"/>
    <property type="molecule type" value="Genomic_DNA"/>
</dbReference>
<keyword evidence="2" id="KW-0547">Nucleotide-binding</keyword>
<sequence>MPPATTDIRNDGDDVRPGAVDVPDAPAIRITGVNRVFTRGGSSFTAIRDVHLEVQQGEFLSVVGPSGCGKSTLLNLLAGLAKPDGGTVETFGAPVRGVNPDVGFIFQRDALLPWRTAVQNVALPLRYRGADKRAATEKAREWLARVGLAKFTDSYPHQLSGGMRKRVAIAATLVYEPRIILMDEPFSALDVQTRTLMEDDLLKLWSASRPAVLFITHDLEEAVGLSDRVVVMSASPGHVIGDHVVPLERPRDLLEIRFDQQFTETHERIWDQLRTEVVRSRVD</sequence>
<dbReference type="InterPro" id="IPR003593">
    <property type="entry name" value="AAA+_ATPase"/>
</dbReference>
<dbReference type="InterPro" id="IPR050166">
    <property type="entry name" value="ABC_transporter_ATP-bind"/>
</dbReference>
<keyword evidence="6" id="KW-0378">Hydrolase</keyword>
<keyword evidence="3 6" id="KW-0067">ATP-binding</keyword>
<evidence type="ECO:0000313" key="7">
    <source>
        <dbReference type="Proteomes" id="UP000194360"/>
    </source>
</evidence>
<dbReference type="Gene3D" id="3.40.50.300">
    <property type="entry name" value="P-loop containing nucleotide triphosphate hydrolases"/>
    <property type="match status" value="1"/>
</dbReference>
<keyword evidence="1" id="KW-0813">Transport</keyword>